<keyword evidence="2" id="KW-1185">Reference proteome</keyword>
<dbReference type="InterPro" id="IPR043129">
    <property type="entry name" value="ATPase_NBD"/>
</dbReference>
<name>A0A518GIY2_9PLAN</name>
<dbReference type="Pfam" id="PF25216">
    <property type="entry name" value="Volactin"/>
    <property type="match status" value="1"/>
</dbReference>
<organism evidence="1 2">
    <name type="scientific">Planctopirus ephydatiae</name>
    <dbReference type="NCBI Taxonomy" id="2528019"/>
    <lineage>
        <taxon>Bacteria</taxon>
        <taxon>Pseudomonadati</taxon>
        <taxon>Planctomycetota</taxon>
        <taxon>Planctomycetia</taxon>
        <taxon>Planctomycetales</taxon>
        <taxon>Planctomycetaceae</taxon>
        <taxon>Planctopirus</taxon>
    </lineage>
</organism>
<evidence type="ECO:0008006" key="3">
    <source>
        <dbReference type="Google" id="ProtNLM"/>
    </source>
</evidence>
<dbReference type="OrthoDB" id="209320at2"/>
<gene>
    <name evidence="1" type="ORF">Spb1_04120</name>
</gene>
<proteinExistence type="predicted"/>
<protein>
    <recommendedName>
        <fullName evidence="3">Competence protein A</fullName>
    </recommendedName>
</protein>
<evidence type="ECO:0000313" key="1">
    <source>
        <dbReference type="EMBL" id="QDV28549.1"/>
    </source>
</evidence>
<dbReference type="RefSeq" id="WP_145294988.1">
    <property type="nucleotide sequence ID" value="NZ_CP036299.1"/>
</dbReference>
<dbReference type="InterPro" id="IPR057363">
    <property type="entry name" value="Volactin"/>
</dbReference>
<accession>A0A518GIY2</accession>
<dbReference type="AlphaFoldDB" id="A0A518GIY2"/>
<dbReference type="EMBL" id="CP036299">
    <property type="protein sequence ID" value="QDV28549.1"/>
    <property type="molecule type" value="Genomic_DNA"/>
</dbReference>
<evidence type="ECO:0000313" key="2">
    <source>
        <dbReference type="Proteomes" id="UP000315349"/>
    </source>
</evidence>
<reference evidence="1 2" key="1">
    <citation type="submission" date="2019-02" db="EMBL/GenBank/DDBJ databases">
        <title>Deep-cultivation of Planctomycetes and their phenomic and genomic characterization uncovers novel biology.</title>
        <authorList>
            <person name="Wiegand S."/>
            <person name="Jogler M."/>
            <person name="Boedeker C."/>
            <person name="Pinto D."/>
            <person name="Vollmers J."/>
            <person name="Rivas-Marin E."/>
            <person name="Kohn T."/>
            <person name="Peeters S.H."/>
            <person name="Heuer A."/>
            <person name="Rast P."/>
            <person name="Oberbeckmann S."/>
            <person name="Bunk B."/>
            <person name="Jeske O."/>
            <person name="Meyerdierks A."/>
            <person name="Storesund J.E."/>
            <person name="Kallscheuer N."/>
            <person name="Luecker S."/>
            <person name="Lage O.M."/>
            <person name="Pohl T."/>
            <person name="Merkel B.J."/>
            <person name="Hornburger P."/>
            <person name="Mueller R.-W."/>
            <person name="Bruemmer F."/>
            <person name="Labrenz M."/>
            <person name="Spormann A.M."/>
            <person name="Op den Camp H."/>
            <person name="Overmann J."/>
            <person name="Amann R."/>
            <person name="Jetten M.S.M."/>
            <person name="Mascher T."/>
            <person name="Medema M.H."/>
            <person name="Devos D.P."/>
            <person name="Kaster A.-K."/>
            <person name="Ovreas L."/>
            <person name="Rohde M."/>
            <person name="Galperin M.Y."/>
            <person name="Jogler C."/>
        </authorList>
    </citation>
    <scope>NUCLEOTIDE SEQUENCE [LARGE SCALE GENOMIC DNA]</scope>
    <source>
        <strain evidence="1 2">Spb1</strain>
    </source>
</reference>
<dbReference type="SUPFAM" id="SSF53067">
    <property type="entry name" value="Actin-like ATPase domain"/>
    <property type="match status" value="1"/>
</dbReference>
<sequence length="373" mass="40834">MSMGLDLGTSVFRSVRAHGRELRARRFPASYVMIPDQPANRQKLERSEGLFVPCGEHLVVLGDAALELARSRSLPLYPLLPGGKLDMRDALSRQIMAAMVDAVLPEAKTPGEICCLTVPSTRMAETQIALSGDLLDDQRSTFDWPELDYSCQLVKLRGYQPVAVGQALAVTLAELVGESFCGVTAVFGASVTEFAVAHQGREIARVVIPRGGDWIDEQLTTMSSSKLNPHERNLETDRIDADVRHLLSIQKARHDREQASRAPSNEAHASMMVEGRYADLYRQFLMAVLSEAGRRLHQVAALANFPQPTVLAYAGGLSRATGFPTMLKNAMRQIDWPIAIESYRSAELSPFGVARGCLIHAALEELATQKPAA</sequence>
<dbReference type="Proteomes" id="UP000315349">
    <property type="component" value="Chromosome"/>
</dbReference>
<dbReference type="KEGG" id="peh:Spb1_04120"/>